<dbReference type="Proteomes" id="UP000060487">
    <property type="component" value="Unassembled WGS sequence"/>
</dbReference>
<evidence type="ECO:0000313" key="5">
    <source>
        <dbReference type="EMBL" id="KWT78995.1"/>
    </source>
</evidence>
<keyword evidence="6" id="KW-1185">Reference proteome</keyword>
<name>A0ABR5SCA2_9BACT</name>
<keyword evidence="4" id="KW-0812">Transmembrane</keyword>
<dbReference type="EMBL" id="LNQR01000109">
    <property type="protein sequence ID" value="KWT78995.1"/>
    <property type="molecule type" value="Genomic_DNA"/>
</dbReference>
<keyword evidence="1" id="KW-0677">Repeat</keyword>
<keyword evidence="4" id="KW-0472">Membrane</keyword>
<protein>
    <submittedName>
        <fullName evidence="5">Tetratricopeptide TPR_2 repeat protein</fullName>
    </submittedName>
</protein>
<dbReference type="Gene3D" id="1.25.40.10">
    <property type="entry name" value="Tetratricopeptide repeat domain"/>
    <property type="match status" value="2"/>
</dbReference>
<reference evidence="5 6" key="1">
    <citation type="submission" date="2015-11" db="EMBL/GenBank/DDBJ databases">
        <authorList>
            <person name="Lin W."/>
        </authorList>
    </citation>
    <scope>NUCLEOTIDE SEQUENCE [LARGE SCALE GENOMIC DNA]</scope>
    <source>
        <strain evidence="5 6">HCH-1</strain>
    </source>
</reference>
<dbReference type="InterPro" id="IPR011990">
    <property type="entry name" value="TPR-like_helical_dom_sf"/>
</dbReference>
<evidence type="ECO:0000313" key="6">
    <source>
        <dbReference type="Proteomes" id="UP000060487"/>
    </source>
</evidence>
<dbReference type="Pfam" id="PF13424">
    <property type="entry name" value="TPR_12"/>
    <property type="match status" value="1"/>
</dbReference>
<dbReference type="PROSITE" id="PS50293">
    <property type="entry name" value="TPR_REGION"/>
    <property type="match status" value="2"/>
</dbReference>
<sequence>MLVYLPVRNYDFIRYDDEQYVTENPQVLKGLTADGLLWAFKTTQLGFWQPLSWISHMADVEVFGLNAGGHHLVSVLFHVINTLLLFFALSALTGAVWRGAFVAALFALHPMHVESVAWIAERKDVLSGFFWILAVWAYVYYVLRPSAGRYMLVLCCVVLGLMSKPMLVTLPIVLLLFDYWPLGRFSGNVRALFIEKLPMFALSAVSGLVTFFTETAGRNLQTAPLDGRIINAVVSCGRYIAKVFYPVRLSVIYPLGDIALWQIIVSACMIAAVSAAALWNMKRYPYLFTGWFLFLIVMLPSSGIVTFGALEFQSMADRYTYVPYVGLFLIFAMALPDSWLNTPAKKNAAAAAAIIVVLVCITASTRQLRHWRDTITLFQYAVSVTQRNYVAYNNLGTALALKGLDNASFTAFEMAVAIEPTYKTAYVNLGNVLLQRNKPEEALRYYEKAVSIDTQLPGAYHGIGVALLSMGRRSEAAAYFEKAIAIDPNHQAARHFLKSLREQGNNP</sequence>
<feature type="transmembrane region" description="Helical" evidence="4">
    <location>
        <begin position="286"/>
        <end position="309"/>
    </location>
</feature>
<dbReference type="PANTHER" id="PTHR44227">
    <property type="match status" value="1"/>
</dbReference>
<evidence type="ECO:0000256" key="3">
    <source>
        <dbReference type="PROSITE-ProRule" id="PRU00339"/>
    </source>
</evidence>
<feature type="transmembrane region" description="Helical" evidence="4">
    <location>
        <begin position="150"/>
        <end position="177"/>
    </location>
</feature>
<dbReference type="InterPro" id="IPR019734">
    <property type="entry name" value="TPR_rpt"/>
</dbReference>
<evidence type="ECO:0000256" key="1">
    <source>
        <dbReference type="ARBA" id="ARBA00022737"/>
    </source>
</evidence>
<dbReference type="PANTHER" id="PTHR44227:SF3">
    <property type="entry name" value="PROTEIN O-MANNOSYL-TRANSFERASE TMTC4"/>
    <property type="match status" value="1"/>
</dbReference>
<dbReference type="SUPFAM" id="SSF48452">
    <property type="entry name" value="TPR-like"/>
    <property type="match status" value="1"/>
</dbReference>
<feature type="transmembrane region" description="Helical" evidence="4">
    <location>
        <begin position="347"/>
        <end position="365"/>
    </location>
</feature>
<organism evidence="5 6">
    <name type="scientific">Candidatus Magnetominusculus xianensis</name>
    <dbReference type="NCBI Taxonomy" id="1748249"/>
    <lineage>
        <taxon>Bacteria</taxon>
        <taxon>Pseudomonadati</taxon>
        <taxon>Nitrospirota</taxon>
        <taxon>Nitrospiria</taxon>
        <taxon>Nitrospirales</taxon>
        <taxon>Nitrospiraceae</taxon>
        <taxon>Candidatus Magnetominusculus</taxon>
    </lineage>
</organism>
<dbReference type="SMART" id="SM00028">
    <property type="entry name" value="TPR"/>
    <property type="match status" value="3"/>
</dbReference>
<evidence type="ECO:0000256" key="2">
    <source>
        <dbReference type="ARBA" id="ARBA00022803"/>
    </source>
</evidence>
<keyword evidence="2 3" id="KW-0802">TPR repeat</keyword>
<dbReference type="PROSITE" id="PS50005">
    <property type="entry name" value="TPR"/>
    <property type="match status" value="2"/>
</dbReference>
<dbReference type="InterPro" id="IPR052346">
    <property type="entry name" value="O-mannosyl-transferase_TMTC"/>
</dbReference>
<gene>
    <name evidence="5" type="ORF">ASN18_2792</name>
</gene>
<accession>A0ABR5SCA2</accession>
<keyword evidence="4" id="KW-1133">Transmembrane helix</keyword>
<dbReference type="RefSeq" id="WP_085053409.1">
    <property type="nucleotide sequence ID" value="NZ_LNQR01000109.1"/>
</dbReference>
<feature type="transmembrane region" description="Helical" evidence="4">
    <location>
        <begin position="125"/>
        <end position="143"/>
    </location>
</feature>
<feature type="repeat" description="TPR" evidence="3">
    <location>
        <begin position="423"/>
        <end position="456"/>
    </location>
</feature>
<feature type="transmembrane region" description="Helical" evidence="4">
    <location>
        <begin position="259"/>
        <end position="279"/>
    </location>
</feature>
<evidence type="ECO:0000256" key="4">
    <source>
        <dbReference type="SAM" id="Phobius"/>
    </source>
</evidence>
<feature type="repeat" description="TPR" evidence="3">
    <location>
        <begin position="457"/>
        <end position="490"/>
    </location>
</feature>
<proteinExistence type="predicted"/>
<feature type="transmembrane region" description="Helical" evidence="4">
    <location>
        <begin position="321"/>
        <end position="340"/>
    </location>
</feature>
<comment type="caution">
    <text evidence="5">The sequence shown here is derived from an EMBL/GenBank/DDBJ whole genome shotgun (WGS) entry which is preliminary data.</text>
</comment>